<organism evidence="1 2">
    <name type="scientific">Natrarchaeobius halalkaliphilus</name>
    <dbReference type="NCBI Taxonomy" id="1679091"/>
    <lineage>
        <taxon>Archaea</taxon>
        <taxon>Methanobacteriati</taxon>
        <taxon>Methanobacteriota</taxon>
        <taxon>Stenosarchaea group</taxon>
        <taxon>Halobacteria</taxon>
        <taxon>Halobacteriales</taxon>
        <taxon>Natrialbaceae</taxon>
        <taxon>Natrarchaeobius</taxon>
    </lineage>
</organism>
<name>A0A3N6NVU1_9EURY</name>
<dbReference type="AlphaFoldDB" id="A0A3N6NVU1"/>
<dbReference type="InterPro" id="IPR010667">
    <property type="entry name" value="Phage_T4_Gp19"/>
</dbReference>
<dbReference type="RefSeq" id="WP_124179207.1">
    <property type="nucleotide sequence ID" value="NZ_REFY01000005.1"/>
</dbReference>
<evidence type="ECO:0000313" key="2">
    <source>
        <dbReference type="Proteomes" id="UP000273828"/>
    </source>
</evidence>
<protein>
    <submittedName>
        <fullName evidence="1">Uncharacterized protein</fullName>
    </submittedName>
</protein>
<dbReference type="GO" id="GO:0005198">
    <property type="term" value="F:structural molecule activity"/>
    <property type="evidence" value="ECO:0007669"/>
    <property type="project" value="InterPro"/>
</dbReference>
<reference evidence="1 2" key="1">
    <citation type="submission" date="2018-10" db="EMBL/GenBank/DDBJ databases">
        <title>Natrarchaeobius chitinivorans gen. nov., sp. nov., and Natrarchaeobius haloalkaliphilus sp. nov., alkaliphilic, chitin-utilizing haloarchaea from hypersaline alkaline lakes.</title>
        <authorList>
            <person name="Sorokin D.Y."/>
            <person name="Elcheninov A.G."/>
            <person name="Kostrikina N.A."/>
            <person name="Bale N.J."/>
            <person name="Sinninghe Damste J.S."/>
            <person name="Khijniak T.V."/>
            <person name="Kublanov I.V."/>
            <person name="Toshchakov S.V."/>
        </authorList>
    </citation>
    <scope>NUCLEOTIDE SEQUENCE [LARGE SCALE GENOMIC DNA]</scope>
    <source>
        <strain evidence="1 2">AArcht-Sl</strain>
    </source>
</reference>
<dbReference type="OrthoDB" id="372229at2157"/>
<sequence>MSADIRLLKSSYFTFEHDGDEIPTVTDIELPEQRIEQITHDNGNPDPVQETQGRLLFGDLVVHRDIKADMSTKLYDEHDLAATTGDTSAIKKPLTIFIKDQESTTISTLKFTGTWVKEYHPPTLCAMRSDTATEMFVISVDYMEEE</sequence>
<gene>
    <name evidence="1" type="ORF">EA462_14235</name>
</gene>
<dbReference type="EMBL" id="REFY01000005">
    <property type="protein sequence ID" value="RQG88012.1"/>
    <property type="molecule type" value="Genomic_DNA"/>
</dbReference>
<dbReference type="Pfam" id="PF06841">
    <property type="entry name" value="Phage_T4_gp19"/>
    <property type="match status" value="1"/>
</dbReference>
<dbReference type="Proteomes" id="UP000273828">
    <property type="component" value="Unassembled WGS sequence"/>
</dbReference>
<proteinExistence type="predicted"/>
<accession>A0A3N6NVU1</accession>
<evidence type="ECO:0000313" key="1">
    <source>
        <dbReference type="EMBL" id="RQG88012.1"/>
    </source>
</evidence>
<keyword evidence="2" id="KW-1185">Reference proteome</keyword>
<comment type="caution">
    <text evidence="1">The sequence shown here is derived from an EMBL/GenBank/DDBJ whole genome shotgun (WGS) entry which is preliminary data.</text>
</comment>